<accession>A0A8R7UB06</accession>
<dbReference type="AlphaFoldDB" id="A0A8R7UB06"/>
<dbReference type="Proteomes" id="UP000015106">
    <property type="component" value="Chromosome 5"/>
</dbReference>
<protein>
    <submittedName>
        <fullName evidence="1">Uncharacterized protein</fullName>
    </submittedName>
</protein>
<dbReference type="Gramene" id="TuG1812G0500000273.01.T01">
    <property type="protein sequence ID" value="TuG1812G0500000273.01.T01.cds250656"/>
    <property type="gene ID" value="TuG1812G0500000273.01"/>
</dbReference>
<evidence type="ECO:0000313" key="1">
    <source>
        <dbReference type="EnsemblPlants" id="TuG1812G0500000273.01.T01.cds250656"/>
    </source>
</evidence>
<reference evidence="1" key="3">
    <citation type="submission" date="2022-06" db="UniProtKB">
        <authorList>
            <consortium name="EnsemblPlants"/>
        </authorList>
    </citation>
    <scope>IDENTIFICATION</scope>
</reference>
<reference evidence="2" key="1">
    <citation type="journal article" date="2013" name="Nature">
        <title>Draft genome of the wheat A-genome progenitor Triticum urartu.</title>
        <authorList>
            <person name="Ling H.Q."/>
            <person name="Zhao S."/>
            <person name="Liu D."/>
            <person name="Wang J."/>
            <person name="Sun H."/>
            <person name="Zhang C."/>
            <person name="Fan H."/>
            <person name="Li D."/>
            <person name="Dong L."/>
            <person name="Tao Y."/>
            <person name="Gao C."/>
            <person name="Wu H."/>
            <person name="Li Y."/>
            <person name="Cui Y."/>
            <person name="Guo X."/>
            <person name="Zheng S."/>
            <person name="Wang B."/>
            <person name="Yu K."/>
            <person name="Liang Q."/>
            <person name="Yang W."/>
            <person name="Lou X."/>
            <person name="Chen J."/>
            <person name="Feng M."/>
            <person name="Jian J."/>
            <person name="Zhang X."/>
            <person name="Luo G."/>
            <person name="Jiang Y."/>
            <person name="Liu J."/>
            <person name="Wang Z."/>
            <person name="Sha Y."/>
            <person name="Zhang B."/>
            <person name="Wu H."/>
            <person name="Tang D."/>
            <person name="Shen Q."/>
            <person name="Xue P."/>
            <person name="Zou S."/>
            <person name="Wang X."/>
            <person name="Liu X."/>
            <person name="Wang F."/>
            <person name="Yang Y."/>
            <person name="An X."/>
            <person name="Dong Z."/>
            <person name="Zhang K."/>
            <person name="Zhang X."/>
            <person name="Luo M.C."/>
            <person name="Dvorak J."/>
            <person name="Tong Y."/>
            <person name="Wang J."/>
            <person name="Yang H."/>
            <person name="Li Z."/>
            <person name="Wang D."/>
            <person name="Zhang A."/>
            <person name="Wang J."/>
        </authorList>
    </citation>
    <scope>NUCLEOTIDE SEQUENCE</scope>
    <source>
        <strain evidence="2">cv. G1812</strain>
    </source>
</reference>
<proteinExistence type="predicted"/>
<name>A0A8R7UB06_TRIUA</name>
<keyword evidence="2" id="KW-1185">Reference proteome</keyword>
<dbReference type="EnsemblPlants" id="TuG1812G0500000273.01.T01">
    <property type="protein sequence ID" value="TuG1812G0500000273.01.T01.cds250656"/>
    <property type="gene ID" value="TuG1812G0500000273.01"/>
</dbReference>
<sequence length="100" mass="11477">MYTGILIELMLEMIKSSIIFVSRALEKLTPDTRSPSPTYILFRNRVHMFTHVLCFLLFRGRLLGAHLFCSPGERELDIVVLASVLMDTSFWPFLVSLIIS</sequence>
<evidence type="ECO:0000313" key="2">
    <source>
        <dbReference type="Proteomes" id="UP000015106"/>
    </source>
</evidence>
<organism evidence="1 2">
    <name type="scientific">Triticum urartu</name>
    <name type="common">Red wild einkorn</name>
    <name type="synonym">Crithodium urartu</name>
    <dbReference type="NCBI Taxonomy" id="4572"/>
    <lineage>
        <taxon>Eukaryota</taxon>
        <taxon>Viridiplantae</taxon>
        <taxon>Streptophyta</taxon>
        <taxon>Embryophyta</taxon>
        <taxon>Tracheophyta</taxon>
        <taxon>Spermatophyta</taxon>
        <taxon>Magnoliopsida</taxon>
        <taxon>Liliopsida</taxon>
        <taxon>Poales</taxon>
        <taxon>Poaceae</taxon>
        <taxon>BOP clade</taxon>
        <taxon>Pooideae</taxon>
        <taxon>Triticodae</taxon>
        <taxon>Triticeae</taxon>
        <taxon>Triticinae</taxon>
        <taxon>Triticum</taxon>
    </lineage>
</organism>
<reference evidence="1" key="2">
    <citation type="submission" date="2018-03" db="EMBL/GenBank/DDBJ databases">
        <title>The Triticum urartu genome reveals the dynamic nature of wheat genome evolution.</title>
        <authorList>
            <person name="Ling H."/>
            <person name="Ma B."/>
            <person name="Shi X."/>
            <person name="Liu H."/>
            <person name="Dong L."/>
            <person name="Sun H."/>
            <person name="Cao Y."/>
            <person name="Gao Q."/>
            <person name="Zheng S."/>
            <person name="Li Y."/>
            <person name="Yu Y."/>
            <person name="Du H."/>
            <person name="Qi M."/>
            <person name="Li Y."/>
            <person name="Yu H."/>
            <person name="Cui Y."/>
            <person name="Wang N."/>
            <person name="Chen C."/>
            <person name="Wu H."/>
            <person name="Zhao Y."/>
            <person name="Zhang J."/>
            <person name="Li Y."/>
            <person name="Zhou W."/>
            <person name="Zhang B."/>
            <person name="Hu W."/>
            <person name="Eijk M."/>
            <person name="Tang J."/>
            <person name="Witsenboer H."/>
            <person name="Zhao S."/>
            <person name="Li Z."/>
            <person name="Zhang A."/>
            <person name="Wang D."/>
            <person name="Liang C."/>
        </authorList>
    </citation>
    <scope>NUCLEOTIDE SEQUENCE [LARGE SCALE GENOMIC DNA]</scope>
    <source>
        <strain evidence="1">cv. G1812</strain>
    </source>
</reference>